<keyword evidence="1" id="KW-0548">Nucleotidyltransferase</keyword>
<protein>
    <submittedName>
        <fullName evidence="1">Reverse transcriptase</fullName>
    </submittedName>
</protein>
<gene>
    <name evidence="1" type="ORF">PoB_005585900</name>
</gene>
<keyword evidence="1" id="KW-0695">RNA-directed DNA polymerase</keyword>
<name>A0AAV4CF31_9GAST</name>
<reference evidence="1 2" key="1">
    <citation type="journal article" date="2021" name="Elife">
        <title>Chloroplast acquisition without the gene transfer in kleptoplastic sea slugs, Plakobranchus ocellatus.</title>
        <authorList>
            <person name="Maeda T."/>
            <person name="Takahashi S."/>
            <person name="Yoshida T."/>
            <person name="Shimamura S."/>
            <person name="Takaki Y."/>
            <person name="Nagai Y."/>
            <person name="Toyoda A."/>
            <person name="Suzuki Y."/>
            <person name="Arimoto A."/>
            <person name="Ishii H."/>
            <person name="Satoh N."/>
            <person name="Nishiyama T."/>
            <person name="Hasebe M."/>
            <person name="Maruyama T."/>
            <person name="Minagawa J."/>
            <person name="Obokata J."/>
            <person name="Shigenobu S."/>
        </authorList>
    </citation>
    <scope>NUCLEOTIDE SEQUENCE [LARGE SCALE GENOMIC DNA]</scope>
</reference>
<dbReference type="AlphaFoldDB" id="A0AAV4CF31"/>
<organism evidence="1 2">
    <name type="scientific">Plakobranchus ocellatus</name>
    <dbReference type="NCBI Taxonomy" id="259542"/>
    <lineage>
        <taxon>Eukaryota</taxon>
        <taxon>Metazoa</taxon>
        <taxon>Spiralia</taxon>
        <taxon>Lophotrochozoa</taxon>
        <taxon>Mollusca</taxon>
        <taxon>Gastropoda</taxon>
        <taxon>Heterobranchia</taxon>
        <taxon>Euthyneura</taxon>
        <taxon>Panpulmonata</taxon>
        <taxon>Sacoglossa</taxon>
        <taxon>Placobranchoidea</taxon>
        <taxon>Plakobranchidae</taxon>
        <taxon>Plakobranchus</taxon>
    </lineage>
</organism>
<sequence length="109" mass="12499">MVCIKLKVGIPMGSTISPIPFFLSTAVFRSRRNASYANLSHEYYMPPQKAFKNVTMIVCQRLKKNQPLRLDALMKWGKISFKQKKARSLTIKKGKLEPTKGFENGMIYL</sequence>
<keyword evidence="1" id="KW-0808">Transferase</keyword>
<proteinExistence type="predicted"/>
<comment type="caution">
    <text evidence="1">The sequence shown here is derived from an EMBL/GenBank/DDBJ whole genome shotgun (WGS) entry which is preliminary data.</text>
</comment>
<keyword evidence="2" id="KW-1185">Reference proteome</keyword>
<evidence type="ECO:0000313" key="1">
    <source>
        <dbReference type="EMBL" id="GFO29354.1"/>
    </source>
</evidence>
<accession>A0AAV4CF31</accession>
<evidence type="ECO:0000313" key="2">
    <source>
        <dbReference type="Proteomes" id="UP000735302"/>
    </source>
</evidence>
<dbReference type="GO" id="GO:0003964">
    <property type="term" value="F:RNA-directed DNA polymerase activity"/>
    <property type="evidence" value="ECO:0007669"/>
    <property type="project" value="UniProtKB-KW"/>
</dbReference>
<dbReference type="Proteomes" id="UP000735302">
    <property type="component" value="Unassembled WGS sequence"/>
</dbReference>
<dbReference type="EMBL" id="BLXT01006160">
    <property type="protein sequence ID" value="GFO29354.1"/>
    <property type="molecule type" value="Genomic_DNA"/>
</dbReference>